<keyword evidence="3" id="KW-1185">Reference proteome</keyword>
<dbReference type="PANTHER" id="PTHR10937">
    <property type="entry name" value="GLUCOSAMINE--FRUCTOSE-6-PHOSPHATE AMINOTRANSFERASE, ISOMERIZING"/>
    <property type="match status" value="1"/>
</dbReference>
<evidence type="ECO:0000313" key="3">
    <source>
        <dbReference type="Proteomes" id="UP000070344"/>
    </source>
</evidence>
<comment type="caution">
    <text evidence="2">The sequence shown here is derived from an EMBL/GenBank/DDBJ whole genome shotgun (WGS) entry which is preliminary data.</text>
</comment>
<evidence type="ECO:0000259" key="1">
    <source>
        <dbReference type="PROSITE" id="PS51464"/>
    </source>
</evidence>
<dbReference type="GO" id="GO:1901135">
    <property type="term" value="P:carbohydrate derivative metabolic process"/>
    <property type="evidence" value="ECO:0007669"/>
    <property type="project" value="InterPro"/>
</dbReference>
<proteinExistence type="predicted"/>
<sequence>MRKGELTRKEIEQQPSVWSSALVETGERKEEVKHLPIEPEEAIFYGSGSSHYSALSASMVYQELTGVRSRGTPPSEIFLFPRPFTVPEEILVFPISRSGTTTETIEATTEFVNNHDAYSIGFTCHPDSDLAETVDFCISIEDAREESVVQTKSFTSMLIALQRTTSTMGENEKFFKSLEKLPAKAKKVIRKSYDIVEDMVDEDGFHHFVFLGGGPLYGIAMESMLKMEEMVLEHTEGYHPLEYRHGPKSMIDDGTLITLYASDLGVEYEEDLLRELKNLGATLFVVSENGGMRGMSDYSLELESGLDEFARAPLCVIPAQVMGLEFALNEGVNPDSPRHLQGVVKLGKGEK</sequence>
<protein>
    <recommendedName>
        <fullName evidence="1">SIS domain-containing protein</fullName>
    </recommendedName>
</protein>
<dbReference type="PATRIC" id="fig|1698271.3.peg.392"/>
<dbReference type="Pfam" id="PF01380">
    <property type="entry name" value="SIS"/>
    <property type="match status" value="1"/>
</dbReference>
<dbReference type="CDD" id="cd05009">
    <property type="entry name" value="SIS_GlmS_GlmD_2"/>
    <property type="match status" value="1"/>
</dbReference>
<gene>
    <name evidence="2" type="ORF">AKJ41_06285</name>
</gene>
<dbReference type="EMBL" id="LHXV01000132">
    <property type="protein sequence ID" value="KXA98850.1"/>
    <property type="molecule type" value="Genomic_DNA"/>
</dbReference>
<dbReference type="Gene3D" id="3.40.50.10490">
    <property type="entry name" value="Glucose-6-phosphate isomerase like protein, domain 1"/>
    <property type="match status" value="2"/>
</dbReference>
<accession>A0A133UXD2</accession>
<feature type="domain" description="SIS" evidence="1">
    <location>
        <begin position="32"/>
        <end position="175"/>
    </location>
</feature>
<dbReference type="InterPro" id="IPR046348">
    <property type="entry name" value="SIS_dom_sf"/>
</dbReference>
<feature type="domain" description="SIS" evidence="1">
    <location>
        <begin position="195"/>
        <end position="337"/>
    </location>
</feature>
<dbReference type="InterPro" id="IPR001347">
    <property type="entry name" value="SIS_dom"/>
</dbReference>
<evidence type="ECO:0000313" key="2">
    <source>
        <dbReference type="EMBL" id="KXA98850.1"/>
    </source>
</evidence>
<reference evidence="2 3" key="1">
    <citation type="journal article" date="2016" name="Sci. Rep.">
        <title>Metabolic traits of an uncultured archaeal lineage -MSBL1- from brine pools of the Red Sea.</title>
        <authorList>
            <person name="Mwirichia R."/>
            <person name="Alam I."/>
            <person name="Rashid M."/>
            <person name="Vinu M."/>
            <person name="Ba-Alawi W."/>
            <person name="Anthony Kamau A."/>
            <person name="Kamanda Ngugi D."/>
            <person name="Goker M."/>
            <person name="Klenk H.P."/>
            <person name="Bajic V."/>
            <person name="Stingl U."/>
        </authorList>
    </citation>
    <scope>NUCLEOTIDE SEQUENCE [LARGE SCALE GENOMIC DNA]</scope>
    <source>
        <strain evidence="2">SCGC-AAA259O05</strain>
    </source>
</reference>
<dbReference type="AlphaFoldDB" id="A0A133UXD2"/>
<dbReference type="GO" id="GO:0097367">
    <property type="term" value="F:carbohydrate derivative binding"/>
    <property type="evidence" value="ECO:0007669"/>
    <property type="project" value="InterPro"/>
</dbReference>
<name>A0A133UXD2_9EURY</name>
<dbReference type="Proteomes" id="UP000070344">
    <property type="component" value="Unassembled WGS sequence"/>
</dbReference>
<dbReference type="PROSITE" id="PS51464">
    <property type="entry name" value="SIS"/>
    <property type="match status" value="2"/>
</dbReference>
<organism evidence="2 3">
    <name type="scientific">candidate division MSBL1 archaeon SCGC-AAA259O05</name>
    <dbReference type="NCBI Taxonomy" id="1698271"/>
    <lineage>
        <taxon>Archaea</taxon>
        <taxon>Methanobacteriati</taxon>
        <taxon>Methanobacteriota</taxon>
        <taxon>candidate division MSBL1</taxon>
    </lineage>
</organism>
<dbReference type="InterPro" id="IPR035490">
    <property type="entry name" value="GlmS/FrlB_SIS"/>
</dbReference>
<dbReference type="PANTHER" id="PTHR10937:SF4">
    <property type="entry name" value="GLUCOSAMINE-6-PHOSPHATE DEAMINASE"/>
    <property type="match status" value="1"/>
</dbReference>
<dbReference type="SUPFAM" id="SSF53697">
    <property type="entry name" value="SIS domain"/>
    <property type="match status" value="1"/>
</dbReference>